<dbReference type="RefSeq" id="WP_285759670.1">
    <property type="nucleotide sequence ID" value="NZ_BSQG01000004.1"/>
</dbReference>
<sequence length="317" mass="33676">MDEGWIDVHHHAYHPRLVAELAAGGIRSMAPGVPVPQWRAADSLAVMDRWGIGGAVLSVLLPDAVLHHGHGLVRRANEWTAQLVGDHPGRFCALACLPLPDVGATLATIDHAFDDLGMNGVVVGTPLPGGRLLADPEFVPVLTELNRRHAVVFIHPNPGVGCVCAANGGAAIPPPLVDFVVSTTRGVLDLVYRGSVQRHPHIRFLLAHAGGMLPYLLERLELAQVWVAGGNPNATADSVRRTLARFYYEVAQSAWPGALECLGAVTDQDHILFGSDFPFMPDSVVGRTRAAVIAQPGLCTEQVARAGALTLFPGFAS</sequence>
<dbReference type="GO" id="GO:0016831">
    <property type="term" value="F:carboxy-lyase activity"/>
    <property type="evidence" value="ECO:0007669"/>
    <property type="project" value="InterPro"/>
</dbReference>
<protein>
    <submittedName>
        <fullName evidence="3">Amidohydrolase</fullName>
    </submittedName>
</protein>
<dbReference type="PANTHER" id="PTHR21240:SF28">
    <property type="entry name" value="ISO-OROTATE DECARBOXYLASE (EUROFUNG)"/>
    <property type="match status" value="1"/>
</dbReference>
<dbReference type="InterPro" id="IPR006680">
    <property type="entry name" value="Amidohydro-rel"/>
</dbReference>
<dbReference type="InterPro" id="IPR032465">
    <property type="entry name" value="ACMSD"/>
</dbReference>
<proteinExistence type="predicted"/>
<keyword evidence="1" id="KW-0456">Lyase</keyword>
<dbReference type="GO" id="GO:0019748">
    <property type="term" value="P:secondary metabolic process"/>
    <property type="evidence" value="ECO:0007669"/>
    <property type="project" value="TreeGrafter"/>
</dbReference>
<dbReference type="InterPro" id="IPR032466">
    <property type="entry name" value="Metal_Hydrolase"/>
</dbReference>
<dbReference type="AlphaFoldDB" id="A0A9W6UJM5"/>
<evidence type="ECO:0000313" key="4">
    <source>
        <dbReference type="Proteomes" id="UP001165092"/>
    </source>
</evidence>
<organism evidence="3 4">
    <name type="scientific">Nocardiopsis ansamitocini</name>
    <dbReference type="NCBI Taxonomy" id="1670832"/>
    <lineage>
        <taxon>Bacteria</taxon>
        <taxon>Bacillati</taxon>
        <taxon>Actinomycetota</taxon>
        <taxon>Actinomycetes</taxon>
        <taxon>Streptosporangiales</taxon>
        <taxon>Nocardiopsidaceae</taxon>
        <taxon>Nocardiopsis</taxon>
    </lineage>
</organism>
<evidence type="ECO:0000259" key="2">
    <source>
        <dbReference type="Pfam" id="PF04909"/>
    </source>
</evidence>
<dbReference type="Pfam" id="PF04909">
    <property type="entry name" value="Amidohydro_2"/>
    <property type="match status" value="1"/>
</dbReference>
<dbReference type="GO" id="GO:0005737">
    <property type="term" value="C:cytoplasm"/>
    <property type="evidence" value="ECO:0007669"/>
    <property type="project" value="TreeGrafter"/>
</dbReference>
<gene>
    <name evidence="3" type="ORF">Nans01_25660</name>
</gene>
<accession>A0A9W6UJM5</accession>
<evidence type="ECO:0000256" key="1">
    <source>
        <dbReference type="ARBA" id="ARBA00023239"/>
    </source>
</evidence>
<dbReference type="SUPFAM" id="SSF51556">
    <property type="entry name" value="Metallo-dependent hydrolases"/>
    <property type="match status" value="1"/>
</dbReference>
<keyword evidence="4" id="KW-1185">Reference proteome</keyword>
<dbReference type="GO" id="GO:0016787">
    <property type="term" value="F:hydrolase activity"/>
    <property type="evidence" value="ECO:0007669"/>
    <property type="project" value="InterPro"/>
</dbReference>
<feature type="domain" description="Amidohydrolase-related" evidence="2">
    <location>
        <begin position="6"/>
        <end position="282"/>
    </location>
</feature>
<dbReference type="Gene3D" id="3.20.20.140">
    <property type="entry name" value="Metal-dependent hydrolases"/>
    <property type="match status" value="1"/>
</dbReference>
<dbReference type="EMBL" id="BSQG01000004">
    <property type="protein sequence ID" value="GLU48215.1"/>
    <property type="molecule type" value="Genomic_DNA"/>
</dbReference>
<dbReference type="Proteomes" id="UP001165092">
    <property type="component" value="Unassembled WGS sequence"/>
</dbReference>
<name>A0A9W6UJM5_9ACTN</name>
<comment type="caution">
    <text evidence="3">The sequence shown here is derived from an EMBL/GenBank/DDBJ whole genome shotgun (WGS) entry which is preliminary data.</text>
</comment>
<dbReference type="PANTHER" id="PTHR21240">
    <property type="entry name" value="2-AMINO-3-CARBOXYLMUCONATE-6-SEMIALDEHYDE DECARBOXYLASE"/>
    <property type="match status" value="1"/>
</dbReference>
<evidence type="ECO:0000313" key="3">
    <source>
        <dbReference type="EMBL" id="GLU48215.1"/>
    </source>
</evidence>
<reference evidence="3" key="1">
    <citation type="submission" date="2023-02" db="EMBL/GenBank/DDBJ databases">
        <title>Nocardiopsis ansamitocini NBRC 112285.</title>
        <authorList>
            <person name="Ichikawa N."/>
            <person name="Sato H."/>
            <person name="Tonouchi N."/>
        </authorList>
    </citation>
    <scope>NUCLEOTIDE SEQUENCE</scope>
    <source>
        <strain evidence="3">NBRC 112285</strain>
    </source>
</reference>